<keyword evidence="5" id="KW-0325">Glycoprotein</keyword>
<dbReference type="PIRSF" id="PIRSF002417">
    <property type="entry name" value="Lipid_binding_protein"/>
    <property type="match status" value="1"/>
</dbReference>
<reference evidence="9" key="2">
    <citation type="submission" date="2025-08" db="UniProtKB">
        <authorList>
            <consortium name="Ensembl"/>
        </authorList>
    </citation>
    <scope>IDENTIFICATION</scope>
</reference>
<dbReference type="GO" id="GO:0008289">
    <property type="term" value="F:lipid binding"/>
    <property type="evidence" value="ECO:0007669"/>
    <property type="project" value="InterPro"/>
</dbReference>
<feature type="domain" description="Lipid-binding serum glycoprotein N-terminal" evidence="7">
    <location>
        <begin position="1"/>
        <end position="211"/>
    </location>
</feature>
<dbReference type="InterPro" id="IPR017942">
    <property type="entry name" value="Lipid-bd_serum_glycop_N"/>
</dbReference>
<dbReference type="PANTHER" id="PTHR10504">
    <property type="entry name" value="BACTERICIDAL PERMEABILITY-INCREASING BPI PROTEIN-RELATED"/>
    <property type="match status" value="1"/>
</dbReference>
<dbReference type="CDD" id="cd00025">
    <property type="entry name" value="BPI1"/>
    <property type="match status" value="1"/>
</dbReference>
<dbReference type="GO" id="GO:1990050">
    <property type="term" value="F:phosphatidic acid transfer activity"/>
    <property type="evidence" value="ECO:0007669"/>
    <property type="project" value="TreeGrafter"/>
</dbReference>
<dbReference type="GO" id="GO:1904121">
    <property type="term" value="F:phosphatidylethanolamine transfer activity"/>
    <property type="evidence" value="ECO:0007669"/>
    <property type="project" value="TreeGrafter"/>
</dbReference>
<dbReference type="InterPro" id="IPR030675">
    <property type="entry name" value="BPI/LBP"/>
</dbReference>
<evidence type="ECO:0000313" key="10">
    <source>
        <dbReference type="Proteomes" id="UP000694580"/>
    </source>
</evidence>
<keyword evidence="10" id="KW-1185">Reference proteome</keyword>
<evidence type="ECO:0000256" key="5">
    <source>
        <dbReference type="ARBA" id="ARBA00023180"/>
    </source>
</evidence>
<proteinExistence type="inferred from homology"/>
<dbReference type="Ensembl" id="ENSDCDT00010067494.1">
    <property type="protein sequence ID" value="ENSDCDP00010056833.1"/>
    <property type="gene ID" value="ENSDCDG00010032323.1"/>
</dbReference>
<dbReference type="GO" id="GO:0034375">
    <property type="term" value="P:high-density lipoprotein particle remodeling"/>
    <property type="evidence" value="ECO:0007669"/>
    <property type="project" value="TreeGrafter"/>
</dbReference>
<comment type="similarity">
    <text evidence="2">Belongs to the BPI/LBP/Plunc superfamily. BPI/LBP family.</text>
</comment>
<evidence type="ECO:0000256" key="6">
    <source>
        <dbReference type="PIRSR" id="PIRSR002417-50"/>
    </source>
</evidence>
<dbReference type="SMART" id="SM00328">
    <property type="entry name" value="BPI1"/>
    <property type="match status" value="1"/>
</dbReference>
<dbReference type="InterPro" id="IPR017943">
    <property type="entry name" value="Bactericidal_perm-incr_a/b_dom"/>
</dbReference>
<keyword evidence="3" id="KW-0964">Secreted</keyword>
<feature type="disulfide bond" evidence="6">
    <location>
        <begin position="114"/>
        <end position="153"/>
    </location>
</feature>
<dbReference type="PANTHER" id="PTHR10504:SF16">
    <property type="entry name" value="PHOSPHOLIPID TRANSFER PROTEIN"/>
    <property type="match status" value="1"/>
</dbReference>
<sequence length="469" mass="52434">MLKYETQKFVEEELSNMTMPEMHGKDGNFQYSIKEMKITELNLNNADLRFQPDLGLLFAAENSSISLSFQRRILYWFLFDEGIINASAEGVNFHTVLHLTKGETGRLRISNITCSAAITKLKAKFSGTLGKVYDFIGTFLTTGMRFVLNKQICPILNHAGLVLINSLMDTIPVRANVDNYIGIDYSLLTDPVVTEKSLDMDFRGMFYELENENETLVNNAVAPIIKENDRMIYLGLSEYFFDSGLYSYYKAGIFKMNIANERMPKDLELLLRTTYIGTIMMLNPALMDAPISLEMEVTSPPRSAIKTSGASVVVDAVVTVMVLPPGKPPVQLSSMTLEAKFNAKVSMKGKKLAFHVDLRRFKIYSNQSALESLALIPLQGPLKTMLQISVVPLLNSRTKRGVQIPLADGMDFIEEVVEYHNVISNVTNYLKGLRDIIEGKSSDESENTTHSSSEALNALIKSSVNFSET</sequence>
<name>A0AAY4EHB9_9TELE</name>
<reference evidence="9" key="3">
    <citation type="submission" date="2025-09" db="UniProtKB">
        <authorList>
            <consortium name="Ensembl"/>
        </authorList>
    </citation>
    <scope>IDENTIFICATION</scope>
</reference>
<dbReference type="GO" id="GO:0005615">
    <property type="term" value="C:extracellular space"/>
    <property type="evidence" value="ECO:0007669"/>
    <property type="project" value="InterPro"/>
</dbReference>
<evidence type="ECO:0000259" key="8">
    <source>
        <dbReference type="SMART" id="SM00329"/>
    </source>
</evidence>
<dbReference type="InterPro" id="IPR032942">
    <property type="entry name" value="BPI/LBP/Plunc"/>
</dbReference>
<evidence type="ECO:0008006" key="11">
    <source>
        <dbReference type="Google" id="ProtNLM"/>
    </source>
</evidence>
<dbReference type="GeneTree" id="ENSGT01100000263546"/>
<dbReference type="FunFam" id="3.15.10.10:FF:000001">
    <property type="entry name" value="phospholipid transfer protein-like"/>
    <property type="match status" value="1"/>
</dbReference>
<dbReference type="Pfam" id="PF02886">
    <property type="entry name" value="LBP_BPI_CETP_C"/>
    <property type="match status" value="1"/>
</dbReference>
<protein>
    <recommendedName>
        <fullName evidence="11">Phospholipid transfer protein</fullName>
    </recommendedName>
</protein>
<dbReference type="SMART" id="SM00329">
    <property type="entry name" value="BPI2"/>
    <property type="match status" value="1"/>
</dbReference>
<feature type="domain" description="Lipid-binding serum glycoprotein C-terminal" evidence="8">
    <location>
        <begin position="226"/>
        <end position="425"/>
    </location>
</feature>
<gene>
    <name evidence="9" type="primary">PLTP</name>
</gene>
<evidence type="ECO:0000256" key="1">
    <source>
        <dbReference type="ARBA" id="ARBA00004613"/>
    </source>
</evidence>
<dbReference type="GO" id="GO:0120017">
    <property type="term" value="F:ceramide transfer activity"/>
    <property type="evidence" value="ECO:0007669"/>
    <property type="project" value="TreeGrafter"/>
</dbReference>
<dbReference type="Gene3D" id="3.15.10.10">
    <property type="entry name" value="Bactericidal permeability-increasing protein, domain 1"/>
    <property type="match status" value="1"/>
</dbReference>
<dbReference type="InterPro" id="IPR001124">
    <property type="entry name" value="Lipid-bd_serum_glycop_C"/>
</dbReference>
<dbReference type="AlphaFoldDB" id="A0AAY4EHB9"/>
<evidence type="ECO:0000256" key="2">
    <source>
        <dbReference type="ARBA" id="ARBA00007292"/>
    </source>
</evidence>
<organism evidence="9 10">
    <name type="scientific">Denticeps clupeoides</name>
    <name type="common">denticle herring</name>
    <dbReference type="NCBI Taxonomy" id="299321"/>
    <lineage>
        <taxon>Eukaryota</taxon>
        <taxon>Metazoa</taxon>
        <taxon>Chordata</taxon>
        <taxon>Craniata</taxon>
        <taxon>Vertebrata</taxon>
        <taxon>Euteleostomi</taxon>
        <taxon>Actinopterygii</taxon>
        <taxon>Neopterygii</taxon>
        <taxon>Teleostei</taxon>
        <taxon>Clupei</taxon>
        <taxon>Clupeiformes</taxon>
        <taxon>Denticipitoidei</taxon>
        <taxon>Denticipitidae</taxon>
        <taxon>Denticeps</taxon>
    </lineage>
</organism>
<dbReference type="Gene3D" id="3.15.20.10">
    <property type="entry name" value="Bactericidal permeability-increasing protein, domain 2"/>
    <property type="match status" value="1"/>
</dbReference>
<reference evidence="9 10" key="1">
    <citation type="submission" date="2020-06" db="EMBL/GenBank/DDBJ databases">
        <authorList>
            <consortium name="Wellcome Sanger Institute Data Sharing"/>
        </authorList>
    </citation>
    <scope>NUCLEOTIDE SEQUENCE [LARGE SCALE GENOMIC DNA]</scope>
</reference>
<evidence type="ECO:0000256" key="3">
    <source>
        <dbReference type="ARBA" id="ARBA00022525"/>
    </source>
</evidence>
<keyword evidence="4 6" id="KW-1015">Disulfide bond</keyword>
<dbReference type="SUPFAM" id="SSF55394">
    <property type="entry name" value="Bactericidal permeability-increasing protein, BPI"/>
    <property type="match status" value="2"/>
</dbReference>
<evidence type="ECO:0000259" key="7">
    <source>
        <dbReference type="SMART" id="SM00328"/>
    </source>
</evidence>
<dbReference type="FunFam" id="3.15.20.10:FF:000001">
    <property type="entry name" value="Phospholipid transfer protein"/>
    <property type="match status" value="1"/>
</dbReference>
<evidence type="ECO:0000313" key="9">
    <source>
        <dbReference type="Ensembl" id="ENSDCDP00010056833.1"/>
    </source>
</evidence>
<comment type="subcellular location">
    <subcellularLocation>
        <location evidence="1">Secreted</location>
    </subcellularLocation>
</comment>
<accession>A0AAY4EHB9</accession>
<dbReference type="Pfam" id="PF01273">
    <property type="entry name" value="LBP_BPI_CETP"/>
    <property type="match status" value="1"/>
</dbReference>
<evidence type="ECO:0000256" key="4">
    <source>
        <dbReference type="ARBA" id="ARBA00023157"/>
    </source>
</evidence>
<dbReference type="Proteomes" id="UP000694580">
    <property type="component" value="Chromosome 12"/>
</dbReference>
<dbReference type="GO" id="GO:0035627">
    <property type="term" value="P:ceramide transport"/>
    <property type="evidence" value="ECO:0007669"/>
    <property type="project" value="TreeGrafter"/>
</dbReference>